<comment type="caution">
    <text evidence="2">The sequence shown here is derived from an EMBL/GenBank/DDBJ whole genome shotgun (WGS) entry which is preliminary data.</text>
</comment>
<feature type="region of interest" description="Disordered" evidence="1">
    <location>
        <begin position="1"/>
        <end position="24"/>
    </location>
</feature>
<evidence type="ECO:0008006" key="4">
    <source>
        <dbReference type="Google" id="ProtNLM"/>
    </source>
</evidence>
<proteinExistence type="predicted"/>
<dbReference type="EMBL" id="JABCKI010000012">
    <property type="protein sequence ID" value="KAG5654324.1"/>
    <property type="molecule type" value="Genomic_DNA"/>
</dbReference>
<gene>
    <name evidence="2" type="ORF">H0H81_004743</name>
</gene>
<dbReference type="PANTHER" id="PTHR35179:SF2">
    <property type="entry name" value="START DOMAIN-CONTAINING PROTEIN"/>
    <property type="match status" value="1"/>
</dbReference>
<dbReference type="AlphaFoldDB" id="A0A9P7GPB7"/>
<sequence>MFNFPRYRGHGRGRGAHTPRRDAALPSDRHILVGLSSNSLQAIPNLSTQSSDKEVKITDIRYAGSYNWMEKPTPTIIIPGSPARWSNRATPYQVHPDDGVAFKDQNGYRCPNSTLLPLIVAVDYMSNADHEEFDWAAIDFVTDRNSLRKLLRWIGGGASDFRIDTQLAGKTILLNRWENRYKEQMLGNTFGFNFERASTTTAHGCEGSTGHHRIIRYDLNGLKMVVRFEVDACIPTVTPESSVTTPRSVSPSTTNFDDLIDALSGVSLGTTSSTAPLPGVGTFPNITIIKGGTVVPQSSLVELTTRSIRNENSFDWKESYPQLFLSQTPHHFLAVHQYGHFHKVNKRKLDSAELNEVAAATIQADLKKLKRALDYIKELVVKHGERGRLSLVCQEGELRVFERTSQASCLPDDILQKFDL</sequence>
<evidence type="ECO:0000313" key="3">
    <source>
        <dbReference type="Proteomes" id="UP000717328"/>
    </source>
</evidence>
<reference evidence="2" key="1">
    <citation type="submission" date="2021-02" db="EMBL/GenBank/DDBJ databases">
        <authorList>
            <person name="Nieuwenhuis M."/>
            <person name="Van De Peppel L.J.J."/>
        </authorList>
    </citation>
    <scope>NUCLEOTIDE SEQUENCE</scope>
    <source>
        <strain evidence="2">D49</strain>
    </source>
</reference>
<dbReference type="PANTHER" id="PTHR35179">
    <property type="entry name" value="PROTEIN CBG02620"/>
    <property type="match status" value="1"/>
</dbReference>
<feature type="compositionally biased region" description="Basic residues" evidence="1">
    <location>
        <begin position="7"/>
        <end position="18"/>
    </location>
</feature>
<evidence type="ECO:0000256" key="1">
    <source>
        <dbReference type="SAM" id="MobiDB-lite"/>
    </source>
</evidence>
<organism evidence="2 3">
    <name type="scientific">Sphagnurus paluster</name>
    <dbReference type="NCBI Taxonomy" id="117069"/>
    <lineage>
        <taxon>Eukaryota</taxon>
        <taxon>Fungi</taxon>
        <taxon>Dikarya</taxon>
        <taxon>Basidiomycota</taxon>
        <taxon>Agaricomycotina</taxon>
        <taxon>Agaricomycetes</taxon>
        <taxon>Agaricomycetidae</taxon>
        <taxon>Agaricales</taxon>
        <taxon>Tricholomatineae</taxon>
        <taxon>Lyophyllaceae</taxon>
        <taxon>Sphagnurus</taxon>
    </lineage>
</organism>
<accession>A0A9P7GPB7</accession>
<reference evidence="2" key="2">
    <citation type="submission" date="2021-10" db="EMBL/GenBank/DDBJ databases">
        <title>Phylogenomics reveals ancestral predisposition of the termite-cultivated fungus Termitomyces towards a domesticated lifestyle.</title>
        <authorList>
            <person name="Auxier B."/>
            <person name="Grum-Grzhimaylo A."/>
            <person name="Cardenas M.E."/>
            <person name="Lodge J.D."/>
            <person name="Laessoe T."/>
            <person name="Pedersen O."/>
            <person name="Smith M.E."/>
            <person name="Kuyper T.W."/>
            <person name="Franco-Molano E.A."/>
            <person name="Baroni T.J."/>
            <person name="Aanen D.K."/>
        </authorList>
    </citation>
    <scope>NUCLEOTIDE SEQUENCE</scope>
    <source>
        <strain evidence="2">D49</strain>
    </source>
</reference>
<keyword evidence="3" id="KW-1185">Reference proteome</keyword>
<evidence type="ECO:0000313" key="2">
    <source>
        <dbReference type="EMBL" id="KAG5654324.1"/>
    </source>
</evidence>
<dbReference type="OrthoDB" id="420564at2759"/>
<protein>
    <recommendedName>
        <fullName evidence="4">Geranylgeranyl pyrophosphate synthetase</fullName>
    </recommendedName>
</protein>
<name>A0A9P7GPB7_9AGAR</name>
<dbReference type="Proteomes" id="UP000717328">
    <property type="component" value="Unassembled WGS sequence"/>
</dbReference>